<feature type="domain" description="Glabrous enhancer-binding protein-like DBD" evidence="3">
    <location>
        <begin position="18"/>
        <end position="87"/>
    </location>
</feature>
<reference evidence="4 5" key="1">
    <citation type="journal article" date="2017" name="Genome Biol.">
        <title>New reference genome sequences of hot pepper reveal the massive evolution of plant disease-resistance genes by retroduplication.</title>
        <authorList>
            <person name="Kim S."/>
            <person name="Park J."/>
            <person name="Yeom S.I."/>
            <person name="Kim Y.M."/>
            <person name="Seo E."/>
            <person name="Kim K.T."/>
            <person name="Kim M.S."/>
            <person name="Lee J.M."/>
            <person name="Cheong K."/>
            <person name="Shin H.S."/>
            <person name="Kim S.B."/>
            <person name="Han K."/>
            <person name="Lee J."/>
            <person name="Park M."/>
            <person name="Lee H.A."/>
            <person name="Lee H.Y."/>
            <person name="Lee Y."/>
            <person name="Oh S."/>
            <person name="Lee J.H."/>
            <person name="Choi E."/>
            <person name="Choi E."/>
            <person name="Lee S.E."/>
            <person name="Jeon J."/>
            <person name="Kim H."/>
            <person name="Choi G."/>
            <person name="Song H."/>
            <person name="Lee J."/>
            <person name="Lee S.C."/>
            <person name="Kwon J.K."/>
            <person name="Lee H.Y."/>
            <person name="Koo N."/>
            <person name="Hong Y."/>
            <person name="Kim R.W."/>
            <person name="Kang W.H."/>
            <person name="Huh J.H."/>
            <person name="Kang B.C."/>
            <person name="Yang T.J."/>
            <person name="Lee Y.H."/>
            <person name="Bennetzen J.L."/>
            <person name="Choi D."/>
        </authorList>
    </citation>
    <scope>NUCLEOTIDE SEQUENCE [LARGE SCALE GENOMIC DNA]</scope>
    <source>
        <strain evidence="5">cv. PBC81</strain>
    </source>
</reference>
<dbReference type="GO" id="GO:0005634">
    <property type="term" value="C:nucleus"/>
    <property type="evidence" value="ECO:0007669"/>
    <property type="project" value="TreeGrafter"/>
</dbReference>
<evidence type="ECO:0000313" key="4">
    <source>
        <dbReference type="EMBL" id="PHT28345.1"/>
    </source>
</evidence>
<comment type="caution">
    <text evidence="4">The sequence shown here is derived from an EMBL/GenBank/DDBJ whole genome shotgun (WGS) entry which is preliminary data.</text>
</comment>
<proteinExistence type="inferred from homology"/>
<dbReference type="OrthoDB" id="1304626at2759"/>
<evidence type="ECO:0000256" key="2">
    <source>
        <dbReference type="SAM" id="MobiDB-lite"/>
    </source>
</evidence>
<evidence type="ECO:0000259" key="3">
    <source>
        <dbReference type="Pfam" id="PF04504"/>
    </source>
</evidence>
<feature type="region of interest" description="Disordered" evidence="2">
    <location>
        <begin position="1"/>
        <end position="28"/>
    </location>
</feature>
<comment type="similarity">
    <text evidence="1">Belongs to the GeBP family.</text>
</comment>
<dbReference type="InterPro" id="IPR007592">
    <property type="entry name" value="GEBP"/>
</dbReference>
<dbReference type="EMBL" id="MLFT02000225">
    <property type="protein sequence ID" value="PHT28345.1"/>
    <property type="molecule type" value="Genomic_DNA"/>
</dbReference>
<dbReference type="STRING" id="33114.A0A2G2V5U4"/>
<evidence type="ECO:0000256" key="1">
    <source>
        <dbReference type="ARBA" id="ARBA00010820"/>
    </source>
</evidence>
<organism evidence="4 5">
    <name type="scientific">Capsicum baccatum</name>
    <name type="common">Peruvian pepper</name>
    <dbReference type="NCBI Taxonomy" id="33114"/>
    <lineage>
        <taxon>Eukaryota</taxon>
        <taxon>Viridiplantae</taxon>
        <taxon>Streptophyta</taxon>
        <taxon>Embryophyta</taxon>
        <taxon>Tracheophyta</taxon>
        <taxon>Spermatophyta</taxon>
        <taxon>Magnoliopsida</taxon>
        <taxon>eudicotyledons</taxon>
        <taxon>Gunneridae</taxon>
        <taxon>Pentapetalae</taxon>
        <taxon>asterids</taxon>
        <taxon>lamiids</taxon>
        <taxon>Solanales</taxon>
        <taxon>Solanaceae</taxon>
        <taxon>Solanoideae</taxon>
        <taxon>Capsiceae</taxon>
        <taxon>Capsicum</taxon>
    </lineage>
</organism>
<gene>
    <name evidence="4" type="ORF">CQW23_32059</name>
</gene>
<reference evidence="5" key="2">
    <citation type="journal article" date="2017" name="J. Anim. Genet.">
        <title>Multiple reference genome sequences of hot pepper reveal the massive evolution of plant disease resistance genes by retroduplication.</title>
        <authorList>
            <person name="Kim S."/>
            <person name="Park J."/>
            <person name="Yeom S.-I."/>
            <person name="Kim Y.-M."/>
            <person name="Seo E."/>
            <person name="Kim K.-T."/>
            <person name="Kim M.-S."/>
            <person name="Lee J.M."/>
            <person name="Cheong K."/>
            <person name="Shin H.-S."/>
            <person name="Kim S.-B."/>
            <person name="Han K."/>
            <person name="Lee J."/>
            <person name="Park M."/>
            <person name="Lee H.-A."/>
            <person name="Lee H.-Y."/>
            <person name="Lee Y."/>
            <person name="Oh S."/>
            <person name="Lee J.H."/>
            <person name="Choi E."/>
            <person name="Choi E."/>
            <person name="Lee S.E."/>
            <person name="Jeon J."/>
            <person name="Kim H."/>
            <person name="Choi G."/>
            <person name="Song H."/>
            <person name="Lee J."/>
            <person name="Lee S.-C."/>
            <person name="Kwon J.-K."/>
            <person name="Lee H.-Y."/>
            <person name="Koo N."/>
            <person name="Hong Y."/>
            <person name="Kim R.W."/>
            <person name="Kang W.-H."/>
            <person name="Huh J.H."/>
            <person name="Kang B.-C."/>
            <person name="Yang T.-J."/>
            <person name="Lee Y.-H."/>
            <person name="Bennetzen J.L."/>
            <person name="Choi D."/>
        </authorList>
    </citation>
    <scope>NUCLEOTIDE SEQUENCE [LARGE SCALE GENOMIC DNA]</scope>
    <source>
        <strain evidence="5">cv. PBC81</strain>
    </source>
</reference>
<dbReference type="Pfam" id="PF04504">
    <property type="entry name" value="GeBP-like_DBD"/>
    <property type="match status" value="1"/>
</dbReference>
<evidence type="ECO:0000313" key="5">
    <source>
        <dbReference type="Proteomes" id="UP000224567"/>
    </source>
</evidence>
<dbReference type="AlphaFoldDB" id="A0A2G2V5U4"/>
<accession>A0A2G2V5U4</accession>
<dbReference type="InterPro" id="IPR053932">
    <property type="entry name" value="GeBP-like_DBD"/>
</dbReference>
<dbReference type="PANTHER" id="PTHR31662:SF104">
    <property type="entry name" value="LISH DOMAIN-CONTAINING PROTEIN C1711.05-LIKE"/>
    <property type="match status" value="1"/>
</dbReference>
<name>A0A2G2V5U4_CAPBA</name>
<dbReference type="Proteomes" id="UP000224567">
    <property type="component" value="Unassembled WGS sequence"/>
</dbReference>
<protein>
    <recommendedName>
        <fullName evidence="3">Glabrous enhancer-binding protein-like DBD domain-containing protein</fullName>
    </recommendedName>
</protein>
<keyword evidence="5" id="KW-1185">Reference proteome</keyword>
<dbReference type="PANTHER" id="PTHR31662">
    <property type="entry name" value="BNAANNG10740D PROTEIN-RELATED"/>
    <property type="match status" value="1"/>
</dbReference>
<sequence length="174" mass="20133">MAADEGETKESKMSKKKQEKEVETPVKKKATEHVKLQFFRDYRVQLQDKIRRLKKYMNNAGKEKGKERVLTKAHEQKEYELSKKIWDKEKSDKWVQVEVVKVDNVAASMGLKKGGVKDNGVLFEVNEEKQGVEVEKAVELKRNLNLILCVENVSSLRSGLKRILGCLAWRKGMR</sequence>
<dbReference type="GO" id="GO:0006355">
    <property type="term" value="P:regulation of DNA-templated transcription"/>
    <property type="evidence" value="ECO:0007669"/>
    <property type="project" value="InterPro"/>
</dbReference>